<dbReference type="EMBL" id="LTAY01000010">
    <property type="protein sequence ID" value="OPX50842.1"/>
    <property type="molecule type" value="Genomic_DNA"/>
</dbReference>
<keyword evidence="6" id="KW-0342">GTP-binding</keyword>
<keyword evidence="5" id="KW-0547">Nucleotide-binding</keyword>
<dbReference type="PANTHER" id="PTHR46390:SF1">
    <property type="entry name" value="MANNOSE-1-PHOSPHATE GUANYLYLTRANSFERASE"/>
    <property type="match status" value="1"/>
</dbReference>
<evidence type="ECO:0000256" key="6">
    <source>
        <dbReference type="ARBA" id="ARBA00023134"/>
    </source>
</evidence>
<evidence type="ECO:0000313" key="10">
    <source>
        <dbReference type="EMBL" id="OPX50842.1"/>
    </source>
</evidence>
<dbReference type="InterPro" id="IPR029044">
    <property type="entry name" value="Nucleotide-diphossugar_trans"/>
</dbReference>
<proteinExistence type="inferred from homology"/>
<dbReference type="InterPro" id="IPR054566">
    <property type="entry name" value="ManC/GMP-like_b-helix"/>
</dbReference>
<evidence type="ECO:0000256" key="5">
    <source>
        <dbReference type="ARBA" id="ARBA00022741"/>
    </source>
</evidence>
<dbReference type="EC" id="2.7.7.13" evidence="2"/>
<dbReference type="OrthoDB" id="9806359at2"/>
<accession>A0A1V4SYY9</accession>
<dbReference type="InterPro" id="IPR051161">
    <property type="entry name" value="Mannose-6P_isomerase_type2"/>
</dbReference>
<dbReference type="FunFam" id="3.90.550.10:FF:000046">
    <property type="entry name" value="Mannose-1-phosphate guanylyltransferase (GDP)"/>
    <property type="match status" value="1"/>
</dbReference>
<reference evidence="10 11" key="1">
    <citation type="submission" date="2016-02" db="EMBL/GenBank/DDBJ databases">
        <title>Genome sequence of Clostridium thermobutyricum DSM 4928.</title>
        <authorList>
            <person name="Poehlein A."/>
            <person name="Daniel R."/>
        </authorList>
    </citation>
    <scope>NUCLEOTIDE SEQUENCE [LARGE SCALE GENOMIC DNA]</scope>
    <source>
        <strain evidence="10 11">DSM 4928</strain>
    </source>
</reference>
<evidence type="ECO:0000259" key="8">
    <source>
        <dbReference type="Pfam" id="PF00483"/>
    </source>
</evidence>
<dbReference type="Pfam" id="PF00483">
    <property type="entry name" value="NTP_transferase"/>
    <property type="match status" value="1"/>
</dbReference>
<evidence type="ECO:0000256" key="2">
    <source>
        <dbReference type="ARBA" id="ARBA00012387"/>
    </source>
</evidence>
<feature type="domain" description="MannoseP isomerase/GMP-like beta-helix" evidence="9">
    <location>
        <begin position="297"/>
        <end position="345"/>
    </location>
</feature>
<evidence type="ECO:0000256" key="1">
    <source>
        <dbReference type="ARBA" id="ARBA00006115"/>
    </source>
</evidence>
<evidence type="ECO:0000256" key="3">
    <source>
        <dbReference type="ARBA" id="ARBA00022679"/>
    </source>
</evidence>
<dbReference type="CDD" id="cd02509">
    <property type="entry name" value="GDP-M1P_Guanylyltransferase"/>
    <property type="match status" value="1"/>
</dbReference>
<dbReference type="GO" id="GO:0005525">
    <property type="term" value="F:GTP binding"/>
    <property type="evidence" value="ECO:0007669"/>
    <property type="project" value="UniProtKB-KW"/>
</dbReference>
<evidence type="ECO:0000256" key="4">
    <source>
        <dbReference type="ARBA" id="ARBA00022695"/>
    </source>
</evidence>
<dbReference type="GO" id="GO:0009298">
    <property type="term" value="P:GDP-mannose biosynthetic process"/>
    <property type="evidence" value="ECO:0007669"/>
    <property type="project" value="TreeGrafter"/>
</dbReference>
<dbReference type="Pfam" id="PF22640">
    <property type="entry name" value="ManC_GMP_beta-helix"/>
    <property type="match status" value="1"/>
</dbReference>
<dbReference type="SUPFAM" id="SSF53448">
    <property type="entry name" value="Nucleotide-diphospho-sugar transferases"/>
    <property type="match status" value="1"/>
</dbReference>
<dbReference type="RefSeq" id="WP_002598786.1">
    <property type="nucleotide sequence ID" value="NZ_LTAY01000010.1"/>
</dbReference>
<comment type="similarity">
    <text evidence="1">Belongs to the mannose-6-phosphate isomerase type 2 family.</text>
</comment>
<protein>
    <recommendedName>
        <fullName evidence="2">mannose-1-phosphate guanylyltransferase</fullName>
        <ecNumber evidence="2">2.7.7.13</ecNumber>
    </recommendedName>
</protein>
<dbReference type="SUPFAM" id="SSF159283">
    <property type="entry name" value="Guanosine diphospho-D-mannose pyrophosphorylase/mannose-6-phosphate isomerase linker domain"/>
    <property type="match status" value="1"/>
</dbReference>
<dbReference type="Gene3D" id="3.90.550.10">
    <property type="entry name" value="Spore Coat Polysaccharide Biosynthesis Protein SpsA, Chain A"/>
    <property type="match status" value="1"/>
</dbReference>
<comment type="caution">
    <text evidence="10">The sequence shown here is derived from an EMBL/GenBank/DDBJ whole genome shotgun (WGS) entry which is preliminary data.</text>
</comment>
<organism evidence="10 11">
    <name type="scientific">Clostridium thermobutyricum DSM 4928</name>
    <dbReference type="NCBI Taxonomy" id="1121339"/>
    <lineage>
        <taxon>Bacteria</taxon>
        <taxon>Bacillati</taxon>
        <taxon>Bacillota</taxon>
        <taxon>Clostridia</taxon>
        <taxon>Eubacteriales</taxon>
        <taxon>Clostridiaceae</taxon>
        <taxon>Clostridium</taxon>
    </lineage>
</organism>
<dbReference type="Proteomes" id="UP000191448">
    <property type="component" value="Unassembled WGS sequence"/>
</dbReference>
<evidence type="ECO:0000256" key="7">
    <source>
        <dbReference type="ARBA" id="ARBA00047343"/>
    </source>
</evidence>
<dbReference type="GO" id="GO:0004475">
    <property type="term" value="F:mannose-1-phosphate guanylyltransferase (GTP) activity"/>
    <property type="evidence" value="ECO:0007669"/>
    <property type="project" value="UniProtKB-EC"/>
</dbReference>
<keyword evidence="3 10" id="KW-0808">Transferase</keyword>
<comment type="catalytic activity">
    <reaction evidence="7">
        <text>alpha-D-mannose 1-phosphate + GTP + H(+) = GDP-alpha-D-mannose + diphosphate</text>
        <dbReference type="Rhea" id="RHEA:15229"/>
        <dbReference type="ChEBI" id="CHEBI:15378"/>
        <dbReference type="ChEBI" id="CHEBI:33019"/>
        <dbReference type="ChEBI" id="CHEBI:37565"/>
        <dbReference type="ChEBI" id="CHEBI:57527"/>
        <dbReference type="ChEBI" id="CHEBI:58409"/>
        <dbReference type="EC" id="2.7.7.13"/>
    </reaction>
</comment>
<keyword evidence="4 10" id="KW-0548">Nucleotidyltransferase</keyword>
<dbReference type="PANTHER" id="PTHR46390">
    <property type="entry name" value="MANNOSE-1-PHOSPHATE GUANYLYLTRANSFERASE"/>
    <property type="match status" value="1"/>
</dbReference>
<name>A0A1V4SYY9_9CLOT</name>
<dbReference type="InterPro" id="IPR049577">
    <property type="entry name" value="GMPP_N"/>
</dbReference>
<dbReference type="InterPro" id="IPR005835">
    <property type="entry name" value="NTP_transferase_dom"/>
</dbReference>
<gene>
    <name evidence="10" type="primary">rfbM</name>
    <name evidence="10" type="ORF">CLTHE_01220</name>
</gene>
<dbReference type="AlphaFoldDB" id="A0A1V4SYY9"/>
<evidence type="ECO:0000259" key="9">
    <source>
        <dbReference type="Pfam" id="PF22640"/>
    </source>
</evidence>
<evidence type="ECO:0000313" key="11">
    <source>
        <dbReference type="Proteomes" id="UP000191448"/>
    </source>
</evidence>
<sequence length="355" mass="40780">MIYGLILAGGKGSRLYPLSRMNRPKQFLDVINEKSFLVNTVERIAPLIEKDNMYIVTNKDYEDQIKDELKDINKENIITEPMNKETATCIGLSAVKLLKKDQDAVMIVLPSDHYIEDEKEYVNTLAQAIELANRRKAIVTLGIEPTRPEIGYGYIEMGEQVSGDIATYKVARFTEKPNLDVAKEFIFTGNYLWNSGMFVFRADIILREIEKYLPNVYKSLMEIYRHIGAEDEDEVILKEYDSINGISIDFGVMQRTRKAYVIKCNFHWDDIGSFTALSRFLDRKESNFISKNSYLDDCENCAVFGGKNLIIGLGVKDLVIVDAGDVLLVMDKKRDQEIKHLLTKLESEEKYKKYL</sequence>
<feature type="domain" description="Nucleotidyl transferase" evidence="8">
    <location>
        <begin position="4"/>
        <end position="278"/>
    </location>
</feature>